<gene>
    <name evidence="1" type="ORF">GCM10012280_68810</name>
</gene>
<name>A0A917ZYD7_9ACTN</name>
<sequence>MHGSVGTRLLFAQQAGPDRAARVRSAPLAALHDCPLREIARMLGRLAKAVPDPGGTITCSR</sequence>
<accession>A0A917ZYD7</accession>
<proteinExistence type="predicted"/>
<dbReference type="AlphaFoldDB" id="A0A917ZYD7"/>
<organism evidence="1 2">
    <name type="scientific">Wenjunlia tyrosinilytica</name>
    <dbReference type="NCBI Taxonomy" id="1544741"/>
    <lineage>
        <taxon>Bacteria</taxon>
        <taxon>Bacillati</taxon>
        <taxon>Actinomycetota</taxon>
        <taxon>Actinomycetes</taxon>
        <taxon>Kitasatosporales</taxon>
        <taxon>Streptomycetaceae</taxon>
        <taxon>Wenjunlia</taxon>
    </lineage>
</organism>
<dbReference type="EMBL" id="BMMS01000056">
    <property type="protein sequence ID" value="GGP00319.1"/>
    <property type="molecule type" value="Genomic_DNA"/>
</dbReference>
<protein>
    <submittedName>
        <fullName evidence="1">Uncharacterized protein</fullName>
    </submittedName>
</protein>
<evidence type="ECO:0000313" key="1">
    <source>
        <dbReference type="EMBL" id="GGP00319.1"/>
    </source>
</evidence>
<dbReference type="Proteomes" id="UP000641932">
    <property type="component" value="Unassembled WGS sequence"/>
</dbReference>
<reference evidence="1" key="2">
    <citation type="submission" date="2020-09" db="EMBL/GenBank/DDBJ databases">
        <authorList>
            <person name="Sun Q."/>
            <person name="Zhou Y."/>
        </authorList>
    </citation>
    <scope>NUCLEOTIDE SEQUENCE</scope>
    <source>
        <strain evidence="1">CGMCC 4.7201</strain>
    </source>
</reference>
<keyword evidence="2" id="KW-1185">Reference proteome</keyword>
<reference evidence="1" key="1">
    <citation type="journal article" date="2014" name="Int. J. Syst. Evol. Microbiol.">
        <title>Complete genome sequence of Corynebacterium casei LMG S-19264T (=DSM 44701T), isolated from a smear-ripened cheese.</title>
        <authorList>
            <consortium name="US DOE Joint Genome Institute (JGI-PGF)"/>
            <person name="Walter F."/>
            <person name="Albersmeier A."/>
            <person name="Kalinowski J."/>
            <person name="Ruckert C."/>
        </authorList>
    </citation>
    <scope>NUCLEOTIDE SEQUENCE</scope>
    <source>
        <strain evidence="1">CGMCC 4.7201</strain>
    </source>
</reference>
<evidence type="ECO:0000313" key="2">
    <source>
        <dbReference type="Proteomes" id="UP000641932"/>
    </source>
</evidence>
<comment type="caution">
    <text evidence="1">The sequence shown here is derived from an EMBL/GenBank/DDBJ whole genome shotgun (WGS) entry which is preliminary data.</text>
</comment>